<dbReference type="AlphaFoldDB" id="A0A4Q7TGK6"/>
<dbReference type="Pfam" id="PF02597">
    <property type="entry name" value="ThiS"/>
    <property type="match status" value="1"/>
</dbReference>
<dbReference type="RefSeq" id="WP_241969257.1">
    <property type="nucleotide sequence ID" value="NZ_SGXT01000017.1"/>
</dbReference>
<dbReference type="Gene3D" id="3.10.20.30">
    <property type="match status" value="1"/>
</dbReference>
<dbReference type="InterPro" id="IPR003749">
    <property type="entry name" value="ThiS/MoaD-like"/>
</dbReference>
<gene>
    <name evidence="1" type="ORF">EV140_2024</name>
</gene>
<evidence type="ECO:0000313" key="2">
    <source>
        <dbReference type="Proteomes" id="UP000292408"/>
    </source>
</evidence>
<dbReference type="EMBL" id="SGXT01000017">
    <property type="protein sequence ID" value="RZT58262.1"/>
    <property type="molecule type" value="Genomic_DNA"/>
</dbReference>
<dbReference type="SUPFAM" id="SSF54285">
    <property type="entry name" value="MoaD/ThiS"/>
    <property type="match status" value="1"/>
</dbReference>
<dbReference type="PANTHER" id="PTHR34472:SF1">
    <property type="entry name" value="SULFUR CARRIER PROTEIN THIS"/>
    <property type="match status" value="1"/>
</dbReference>
<sequence length="84" mass="8756">MHKRDTTTIILNGAAHPLEDGQTVAELVSKQTGRQITAAGHAADGRRLGIAVARNAEIVPRGQWGTTVVMADDVIEIVTAAQGG</sequence>
<dbReference type="InterPro" id="IPR010035">
    <property type="entry name" value="Thi_S"/>
</dbReference>
<keyword evidence="2" id="KW-1185">Reference proteome</keyword>
<dbReference type="CDD" id="cd00565">
    <property type="entry name" value="Ubl_ThiS"/>
    <property type="match status" value="1"/>
</dbReference>
<accession>A0A4Q7TGK6</accession>
<proteinExistence type="predicted"/>
<organism evidence="1 2">
    <name type="scientific">Microcella alkaliphila</name>
    <dbReference type="NCBI Taxonomy" id="279828"/>
    <lineage>
        <taxon>Bacteria</taxon>
        <taxon>Bacillati</taxon>
        <taxon>Actinomycetota</taxon>
        <taxon>Actinomycetes</taxon>
        <taxon>Micrococcales</taxon>
        <taxon>Microbacteriaceae</taxon>
        <taxon>Microcella</taxon>
    </lineage>
</organism>
<dbReference type="NCBIfam" id="TIGR01683">
    <property type="entry name" value="thiS"/>
    <property type="match status" value="1"/>
</dbReference>
<comment type="caution">
    <text evidence="1">The sequence shown here is derived from an EMBL/GenBank/DDBJ whole genome shotgun (WGS) entry which is preliminary data.</text>
</comment>
<reference evidence="1 2" key="1">
    <citation type="journal article" date="2015" name="Stand. Genomic Sci.">
        <title>Genomic Encyclopedia of Bacterial and Archaeal Type Strains, Phase III: the genomes of soil and plant-associated and newly described type strains.</title>
        <authorList>
            <person name="Whitman W.B."/>
            <person name="Woyke T."/>
            <person name="Klenk H.P."/>
            <person name="Zhou Y."/>
            <person name="Lilburn T.G."/>
            <person name="Beck B.J."/>
            <person name="De Vos P."/>
            <person name="Vandamme P."/>
            <person name="Eisen J.A."/>
            <person name="Garrity G."/>
            <person name="Hugenholtz P."/>
            <person name="Kyrpides N.C."/>
        </authorList>
    </citation>
    <scope>NUCLEOTIDE SEQUENCE [LARGE SCALE GENOMIC DNA]</scope>
    <source>
        <strain evidence="1 2">AC4r</strain>
    </source>
</reference>
<dbReference type="PANTHER" id="PTHR34472">
    <property type="entry name" value="SULFUR CARRIER PROTEIN THIS"/>
    <property type="match status" value="1"/>
</dbReference>
<dbReference type="InterPro" id="IPR012675">
    <property type="entry name" value="Beta-grasp_dom_sf"/>
</dbReference>
<evidence type="ECO:0000313" key="1">
    <source>
        <dbReference type="EMBL" id="RZT58262.1"/>
    </source>
</evidence>
<dbReference type="InterPro" id="IPR016155">
    <property type="entry name" value="Mopterin_synth/thiamin_S_b"/>
</dbReference>
<dbReference type="Proteomes" id="UP000292408">
    <property type="component" value="Unassembled WGS sequence"/>
</dbReference>
<protein>
    <submittedName>
        <fullName evidence="1">Sulfur carrier protein</fullName>
    </submittedName>
</protein>
<name>A0A4Q7TGK6_9MICO</name>